<organism evidence="1 2">
    <name type="scientific">Araneus ventricosus</name>
    <name type="common">Orbweaver spider</name>
    <name type="synonym">Epeira ventricosa</name>
    <dbReference type="NCBI Taxonomy" id="182803"/>
    <lineage>
        <taxon>Eukaryota</taxon>
        <taxon>Metazoa</taxon>
        <taxon>Ecdysozoa</taxon>
        <taxon>Arthropoda</taxon>
        <taxon>Chelicerata</taxon>
        <taxon>Arachnida</taxon>
        <taxon>Araneae</taxon>
        <taxon>Araneomorphae</taxon>
        <taxon>Entelegynae</taxon>
        <taxon>Araneoidea</taxon>
        <taxon>Araneidae</taxon>
        <taxon>Araneus</taxon>
    </lineage>
</organism>
<keyword evidence="2" id="KW-1185">Reference proteome</keyword>
<name>A0A4Y2CBP8_ARAVE</name>
<proteinExistence type="predicted"/>
<reference evidence="1 2" key="1">
    <citation type="journal article" date="2019" name="Sci. Rep.">
        <title>Orb-weaving spider Araneus ventricosus genome elucidates the spidroin gene catalogue.</title>
        <authorList>
            <person name="Kono N."/>
            <person name="Nakamura H."/>
            <person name="Ohtoshi R."/>
            <person name="Moran D.A.P."/>
            <person name="Shinohara A."/>
            <person name="Yoshida Y."/>
            <person name="Fujiwara M."/>
            <person name="Mori M."/>
            <person name="Tomita M."/>
            <person name="Arakawa K."/>
        </authorList>
    </citation>
    <scope>NUCLEOTIDE SEQUENCE [LARGE SCALE GENOMIC DNA]</scope>
</reference>
<protein>
    <submittedName>
        <fullName evidence="1">Uncharacterized protein</fullName>
    </submittedName>
</protein>
<dbReference type="Proteomes" id="UP000499080">
    <property type="component" value="Unassembled WGS sequence"/>
</dbReference>
<evidence type="ECO:0000313" key="1">
    <source>
        <dbReference type="EMBL" id="GBM01821.1"/>
    </source>
</evidence>
<gene>
    <name evidence="1" type="ORF">AVEN_205479_1</name>
</gene>
<sequence length="167" mass="18846">MLLLSDAHKVLFLKKIRLLLLLADAHPRGMGRSFSCHYNNFKNQRFWTYGRVTTSVQESPEEDVPERTVYHNSLAEEDIRVICDSGGGRGHFKECVLRKCRGRRRYRSNGSGCHGNGTAISSRRKEKGFSFGAVMSYILPEAAEKPPIDIWSGAAQLEKRVAPHTPD</sequence>
<dbReference type="AlphaFoldDB" id="A0A4Y2CBP8"/>
<comment type="caution">
    <text evidence="1">The sequence shown here is derived from an EMBL/GenBank/DDBJ whole genome shotgun (WGS) entry which is preliminary data.</text>
</comment>
<dbReference type="EMBL" id="BGPR01000173">
    <property type="protein sequence ID" value="GBM01821.1"/>
    <property type="molecule type" value="Genomic_DNA"/>
</dbReference>
<accession>A0A4Y2CBP8</accession>
<evidence type="ECO:0000313" key="2">
    <source>
        <dbReference type="Proteomes" id="UP000499080"/>
    </source>
</evidence>